<dbReference type="InterPro" id="IPR052101">
    <property type="entry name" value="Plant_StressResp_Kinase"/>
</dbReference>
<dbReference type="EMBL" id="JAUHHV010000004">
    <property type="protein sequence ID" value="KAK1426612.1"/>
    <property type="molecule type" value="Genomic_DNA"/>
</dbReference>
<comment type="subcellular location">
    <subcellularLocation>
        <location evidence="1">Cell membrane</location>
        <topology evidence="1">Single-pass type I membrane protein</topology>
    </subcellularLocation>
</comment>
<keyword evidence="13" id="KW-1133">Transmembrane helix</keyword>
<keyword evidence="21" id="KW-1185">Reference proteome</keyword>
<feature type="binding site" evidence="17">
    <location>
        <position position="53"/>
    </location>
    <ligand>
        <name>ATP</name>
        <dbReference type="ChEBI" id="CHEBI:30616"/>
    </ligand>
</feature>
<evidence type="ECO:0000256" key="12">
    <source>
        <dbReference type="ARBA" id="ARBA00022840"/>
    </source>
</evidence>
<evidence type="ECO:0000256" key="16">
    <source>
        <dbReference type="ARBA" id="ARBA00023180"/>
    </source>
</evidence>
<keyword evidence="15" id="KW-0675">Receptor</keyword>
<feature type="domain" description="Protein kinase" evidence="19">
    <location>
        <begin position="22"/>
        <end position="302"/>
    </location>
</feature>
<evidence type="ECO:0000313" key="20">
    <source>
        <dbReference type="EMBL" id="KAK1426612.1"/>
    </source>
</evidence>
<evidence type="ECO:0000256" key="9">
    <source>
        <dbReference type="ARBA" id="ARBA00022729"/>
    </source>
</evidence>
<keyword evidence="11" id="KW-0418">Kinase</keyword>
<dbReference type="PANTHER" id="PTHR47983">
    <property type="entry name" value="PTO-INTERACTING PROTEIN 1-LIKE"/>
    <property type="match status" value="1"/>
</dbReference>
<protein>
    <recommendedName>
        <fullName evidence="19">Protein kinase domain-containing protein</fullName>
    </recommendedName>
</protein>
<feature type="binding site" evidence="17">
    <location>
        <position position="405"/>
    </location>
    <ligand>
        <name>ATP</name>
        <dbReference type="ChEBI" id="CHEBI:30616"/>
    </ligand>
</feature>
<dbReference type="GO" id="GO:0002229">
    <property type="term" value="P:defense response to oomycetes"/>
    <property type="evidence" value="ECO:0007669"/>
    <property type="project" value="UniProtKB-ARBA"/>
</dbReference>
<accession>A0AAD8KUM2</accession>
<dbReference type="PROSITE" id="PS00108">
    <property type="entry name" value="PROTEIN_KINASE_ST"/>
    <property type="match status" value="2"/>
</dbReference>
<dbReference type="FunFam" id="1.10.510.10:FF:000240">
    <property type="entry name" value="Lectin-domain containing receptor kinase A4.3"/>
    <property type="match status" value="1"/>
</dbReference>
<feature type="compositionally biased region" description="Pro residues" evidence="18">
    <location>
        <begin position="659"/>
        <end position="677"/>
    </location>
</feature>
<dbReference type="Gene3D" id="1.10.510.10">
    <property type="entry name" value="Transferase(Phosphotransferase) domain 1"/>
    <property type="match status" value="2"/>
</dbReference>
<gene>
    <name evidence="20" type="ORF">QVD17_15288</name>
</gene>
<evidence type="ECO:0000256" key="1">
    <source>
        <dbReference type="ARBA" id="ARBA00004251"/>
    </source>
</evidence>
<organism evidence="20 21">
    <name type="scientific">Tagetes erecta</name>
    <name type="common">African marigold</name>
    <dbReference type="NCBI Taxonomy" id="13708"/>
    <lineage>
        <taxon>Eukaryota</taxon>
        <taxon>Viridiplantae</taxon>
        <taxon>Streptophyta</taxon>
        <taxon>Embryophyta</taxon>
        <taxon>Tracheophyta</taxon>
        <taxon>Spermatophyta</taxon>
        <taxon>Magnoliopsida</taxon>
        <taxon>eudicotyledons</taxon>
        <taxon>Gunneridae</taxon>
        <taxon>Pentapetalae</taxon>
        <taxon>asterids</taxon>
        <taxon>campanulids</taxon>
        <taxon>Asterales</taxon>
        <taxon>Asteraceae</taxon>
        <taxon>Asteroideae</taxon>
        <taxon>Heliantheae alliance</taxon>
        <taxon>Tageteae</taxon>
        <taxon>Tagetes</taxon>
    </lineage>
</organism>
<keyword evidence="10 17" id="KW-0547">Nucleotide-binding</keyword>
<keyword evidence="16" id="KW-0325">Glycoprotein</keyword>
<keyword evidence="9" id="KW-0732">Signal</keyword>
<keyword evidence="8" id="KW-0812">Transmembrane</keyword>
<keyword evidence="4" id="KW-1003">Cell membrane</keyword>
<dbReference type="SUPFAM" id="SSF56112">
    <property type="entry name" value="Protein kinase-like (PK-like)"/>
    <property type="match status" value="2"/>
</dbReference>
<keyword evidence="7" id="KW-0808">Transferase</keyword>
<evidence type="ECO:0000256" key="5">
    <source>
        <dbReference type="ARBA" id="ARBA00022527"/>
    </source>
</evidence>
<dbReference type="PROSITE" id="PS50011">
    <property type="entry name" value="PROTEIN_KINASE_DOM"/>
    <property type="match status" value="2"/>
</dbReference>
<evidence type="ECO:0000256" key="8">
    <source>
        <dbReference type="ARBA" id="ARBA00022692"/>
    </source>
</evidence>
<keyword evidence="14" id="KW-0472">Membrane</keyword>
<comment type="similarity">
    <text evidence="3">In the C-terminal section; belongs to the protein kinase superfamily. Ser/Thr protein kinase family.</text>
</comment>
<evidence type="ECO:0000256" key="10">
    <source>
        <dbReference type="ARBA" id="ARBA00022741"/>
    </source>
</evidence>
<feature type="region of interest" description="Disordered" evidence="18">
    <location>
        <begin position="658"/>
        <end position="677"/>
    </location>
</feature>
<evidence type="ECO:0000256" key="18">
    <source>
        <dbReference type="SAM" id="MobiDB-lite"/>
    </source>
</evidence>
<evidence type="ECO:0000256" key="7">
    <source>
        <dbReference type="ARBA" id="ARBA00022679"/>
    </source>
</evidence>
<dbReference type="GO" id="GO:0005886">
    <property type="term" value="C:plasma membrane"/>
    <property type="evidence" value="ECO:0007669"/>
    <property type="project" value="UniProtKB-SubCell"/>
</dbReference>
<dbReference type="PROSITE" id="PS00107">
    <property type="entry name" value="PROTEIN_KINASE_ATP"/>
    <property type="match status" value="2"/>
</dbReference>
<feature type="domain" description="Protein kinase" evidence="19">
    <location>
        <begin position="377"/>
        <end position="656"/>
    </location>
</feature>
<keyword evidence="6" id="KW-0597">Phosphoprotein</keyword>
<evidence type="ECO:0000256" key="4">
    <source>
        <dbReference type="ARBA" id="ARBA00022475"/>
    </source>
</evidence>
<dbReference type="InterPro" id="IPR000719">
    <property type="entry name" value="Prot_kinase_dom"/>
</dbReference>
<sequence length="697" mass="77413">MAGLKNSQHLKLTFKEIEVATENFLTCIGKGGYGQVYRGELLIAGKHTAVAVKRLNENLGQGLKEFLTEIQLLTGQKHPNLVSLLGYCHEEREKIIVYEYAVRGSLDRYIRPSQTAYCLTWRERLKISVDAARGLDYLHSHVGKHQSIIHRDIKSANILLDDKWVAKISDFGLSKLSLSGLDRSAVITYACGTPGYCEPEYIYSGIVTKKSDVYSFGMVLFELLCGRLCTVKEDDGLFLSAKMVKESYQKSKLHEIVHPVLWKQMSTLSLYKFSKIAYECVQDDREERPPMGVVRKVLEETLKFELSQSGYLANGAVPTDNQPLVIQPIAIPAVQVNKSKKFIAVEVAPTDAQPIVVEPIGVPALQVDELTEVTDNFGVSSQIGEGLFGKVYLGVLRSGHAAAIKLLNSSTQPDHEFLAQVSRVSRLKHDNVVQMLGYCVDGGLRILAYEYASYGSLRDILHGRKGVKDEEQRPVLSWAQRVKIAVGAARGLEYLHETAQPNIVHRDIKSSNVLLFDDDVAKIGDFDLSNQAPDMSERTNSTRAFNFGSHAPEYALTGQLDSKSDIYSFGVVLLELFTGRKPVDHTLPRGKQSLVTWATPMLTEDKFKQCIDTRLNGNYPPRAAAKMAAVAALCVQYEPEFRPFARILVKMLQPLLNTPRPPPSPPRAPAAPLPTPIDPPSEVSHLRLFMCCCGKQA</sequence>
<evidence type="ECO:0000256" key="11">
    <source>
        <dbReference type="ARBA" id="ARBA00022777"/>
    </source>
</evidence>
<comment type="similarity">
    <text evidence="2">In the N-terminal section; belongs to the leguminous lectin family.</text>
</comment>
<evidence type="ECO:0000256" key="6">
    <source>
        <dbReference type="ARBA" id="ARBA00022553"/>
    </source>
</evidence>
<dbReference type="InterPro" id="IPR008271">
    <property type="entry name" value="Ser/Thr_kinase_AS"/>
</dbReference>
<evidence type="ECO:0000256" key="3">
    <source>
        <dbReference type="ARBA" id="ARBA00010217"/>
    </source>
</evidence>
<name>A0AAD8KUM2_TARER</name>
<keyword evidence="12 17" id="KW-0067">ATP-binding</keyword>
<dbReference type="Proteomes" id="UP001229421">
    <property type="component" value="Unassembled WGS sequence"/>
</dbReference>
<evidence type="ECO:0000256" key="2">
    <source>
        <dbReference type="ARBA" id="ARBA00008536"/>
    </source>
</evidence>
<dbReference type="Pfam" id="PF07714">
    <property type="entry name" value="PK_Tyr_Ser-Thr"/>
    <property type="match status" value="2"/>
</dbReference>
<dbReference type="InterPro" id="IPR017441">
    <property type="entry name" value="Protein_kinase_ATP_BS"/>
</dbReference>
<dbReference type="FunFam" id="3.30.200.20:FF:000039">
    <property type="entry name" value="receptor-like protein kinase FERONIA"/>
    <property type="match status" value="1"/>
</dbReference>
<dbReference type="GO" id="GO:0005524">
    <property type="term" value="F:ATP binding"/>
    <property type="evidence" value="ECO:0007669"/>
    <property type="project" value="UniProtKB-UniRule"/>
</dbReference>
<dbReference type="FunFam" id="1.10.510.10:FF:000195">
    <property type="entry name" value="pto-interacting protein 1"/>
    <property type="match status" value="1"/>
</dbReference>
<comment type="caution">
    <text evidence="20">The sequence shown here is derived from an EMBL/GenBank/DDBJ whole genome shotgun (WGS) entry which is preliminary data.</text>
</comment>
<evidence type="ECO:0000256" key="17">
    <source>
        <dbReference type="PROSITE-ProRule" id="PRU10141"/>
    </source>
</evidence>
<dbReference type="SMART" id="SM00220">
    <property type="entry name" value="S_TKc"/>
    <property type="match status" value="2"/>
</dbReference>
<reference evidence="20" key="1">
    <citation type="journal article" date="2023" name="bioRxiv">
        <title>Improved chromosome-level genome assembly for marigold (Tagetes erecta).</title>
        <authorList>
            <person name="Jiang F."/>
            <person name="Yuan L."/>
            <person name="Wang S."/>
            <person name="Wang H."/>
            <person name="Xu D."/>
            <person name="Wang A."/>
            <person name="Fan W."/>
        </authorList>
    </citation>
    <scope>NUCLEOTIDE SEQUENCE</scope>
    <source>
        <strain evidence="20">WSJ</strain>
        <tissue evidence="20">Leaf</tissue>
    </source>
</reference>
<evidence type="ECO:0000256" key="15">
    <source>
        <dbReference type="ARBA" id="ARBA00023170"/>
    </source>
</evidence>
<dbReference type="GO" id="GO:0004674">
    <property type="term" value="F:protein serine/threonine kinase activity"/>
    <property type="evidence" value="ECO:0007669"/>
    <property type="project" value="UniProtKB-KW"/>
</dbReference>
<dbReference type="InterPro" id="IPR011009">
    <property type="entry name" value="Kinase-like_dom_sf"/>
</dbReference>
<keyword evidence="5" id="KW-0723">Serine/threonine-protein kinase</keyword>
<dbReference type="PANTHER" id="PTHR47983:SF3">
    <property type="entry name" value="OS05G0135800 PROTEIN"/>
    <property type="match status" value="1"/>
</dbReference>
<dbReference type="Gene3D" id="3.30.200.20">
    <property type="entry name" value="Phosphorylase Kinase, domain 1"/>
    <property type="match status" value="2"/>
</dbReference>
<evidence type="ECO:0000259" key="19">
    <source>
        <dbReference type="PROSITE" id="PS50011"/>
    </source>
</evidence>
<proteinExistence type="inferred from homology"/>
<evidence type="ECO:0000256" key="13">
    <source>
        <dbReference type="ARBA" id="ARBA00022989"/>
    </source>
</evidence>
<dbReference type="InterPro" id="IPR001245">
    <property type="entry name" value="Ser-Thr/Tyr_kinase_cat_dom"/>
</dbReference>
<evidence type="ECO:0000313" key="21">
    <source>
        <dbReference type="Proteomes" id="UP001229421"/>
    </source>
</evidence>
<dbReference type="AlphaFoldDB" id="A0AAD8KUM2"/>
<evidence type="ECO:0000256" key="14">
    <source>
        <dbReference type="ARBA" id="ARBA00023136"/>
    </source>
</evidence>